<dbReference type="EMBL" id="KN838586">
    <property type="protein sequence ID" value="KIK02859.1"/>
    <property type="molecule type" value="Genomic_DNA"/>
</dbReference>
<dbReference type="InterPro" id="IPR000589">
    <property type="entry name" value="Ribosomal_uS15"/>
</dbReference>
<dbReference type="Gene3D" id="1.10.287.10">
    <property type="entry name" value="S15/NS1, RNA-binding"/>
    <property type="match status" value="1"/>
</dbReference>
<dbReference type="CDD" id="cd00677">
    <property type="entry name" value="S15_NS1_EPRS_RNA-bind"/>
    <property type="match status" value="1"/>
</dbReference>
<keyword evidence="7" id="KW-1185">Reference proteome</keyword>
<organism evidence="6 7">
    <name type="scientific">Laccaria amethystina LaAM-08-1</name>
    <dbReference type="NCBI Taxonomy" id="1095629"/>
    <lineage>
        <taxon>Eukaryota</taxon>
        <taxon>Fungi</taxon>
        <taxon>Dikarya</taxon>
        <taxon>Basidiomycota</taxon>
        <taxon>Agaricomycotina</taxon>
        <taxon>Agaricomycetes</taxon>
        <taxon>Agaricomycetidae</taxon>
        <taxon>Agaricales</taxon>
        <taxon>Agaricineae</taxon>
        <taxon>Hydnangiaceae</taxon>
        <taxon>Laccaria</taxon>
    </lineage>
</organism>
<keyword evidence="3 4" id="KW-0687">Ribonucleoprotein</keyword>
<dbReference type="GO" id="GO:0005737">
    <property type="term" value="C:cytoplasm"/>
    <property type="evidence" value="ECO:0007669"/>
    <property type="project" value="UniProtKB-ARBA"/>
</dbReference>
<dbReference type="SMART" id="SM01387">
    <property type="entry name" value="Ribosomal_S15"/>
    <property type="match status" value="1"/>
</dbReference>
<comment type="similarity">
    <text evidence="1 4">Belongs to the universal ribosomal protein uS15 family.</text>
</comment>
<evidence type="ECO:0000313" key="7">
    <source>
        <dbReference type="Proteomes" id="UP000054477"/>
    </source>
</evidence>
<dbReference type="SUPFAM" id="SSF47060">
    <property type="entry name" value="S15/NS1 RNA-binding domain"/>
    <property type="match status" value="1"/>
</dbReference>
<dbReference type="OrthoDB" id="441444at2759"/>
<feature type="region of interest" description="Disordered" evidence="5">
    <location>
        <begin position="33"/>
        <end position="53"/>
    </location>
</feature>
<dbReference type="AlphaFoldDB" id="A0A0C9XMX3"/>
<evidence type="ECO:0000256" key="5">
    <source>
        <dbReference type="SAM" id="MobiDB-lite"/>
    </source>
</evidence>
<dbReference type="GO" id="GO:0005840">
    <property type="term" value="C:ribosome"/>
    <property type="evidence" value="ECO:0007669"/>
    <property type="project" value="UniProtKB-KW"/>
</dbReference>
<dbReference type="Proteomes" id="UP000054477">
    <property type="component" value="Unassembled WGS sequence"/>
</dbReference>
<dbReference type="InterPro" id="IPR005290">
    <property type="entry name" value="Ribosomal_uS15_bac-type"/>
</dbReference>
<dbReference type="PANTHER" id="PTHR23321">
    <property type="entry name" value="RIBOSOMAL PROTEIN S15, BACTERIAL AND ORGANELLAR"/>
    <property type="match status" value="1"/>
</dbReference>
<dbReference type="STRING" id="1095629.A0A0C9XMX3"/>
<evidence type="ECO:0000313" key="6">
    <source>
        <dbReference type="EMBL" id="KIK02859.1"/>
    </source>
</evidence>
<sequence length="279" mass="31342">MLRTRLPQTCRALISTSQCTSNLHTAAVLRAQASRRAGGSSTRKVNLANREGRRKDALANRPSVILGTRPSDEAEKWRKSNLASILVNEAELKSSTELELRIGKVSLPKQIGFGLGEVEKKMLFNDLPVLSAQAMTLASVSRPYTVANDAAASHKLWEENELRKANMFAKVLDLRNANAAGIAFENRRRIIVAFSTPENPFNPGRAEVQAALKTYKIRKLWSHLFKFKRDSGNRLGLRKLVHERAKILRYLRSVDRDRYETVLERLALEPESVEGELVV</sequence>
<dbReference type="GO" id="GO:0003735">
    <property type="term" value="F:structural constituent of ribosome"/>
    <property type="evidence" value="ECO:0007669"/>
    <property type="project" value="InterPro"/>
</dbReference>
<evidence type="ECO:0000256" key="4">
    <source>
        <dbReference type="RuleBase" id="RU003919"/>
    </source>
</evidence>
<dbReference type="Pfam" id="PF00312">
    <property type="entry name" value="Ribosomal_S15"/>
    <property type="match status" value="1"/>
</dbReference>
<name>A0A0C9XMX3_9AGAR</name>
<evidence type="ECO:0000256" key="1">
    <source>
        <dbReference type="ARBA" id="ARBA00008434"/>
    </source>
</evidence>
<reference evidence="7" key="2">
    <citation type="submission" date="2015-01" db="EMBL/GenBank/DDBJ databases">
        <title>Evolutionary Origins and Diversification of the Mycorrhizal Mutualists.</title>
        <authorList>
            <consortium name="DOE Joint Genome Institute"/>
            <consortium name="Mycorrhizal Genomics Consortium"/>
            <person name="Kohler A."/>
            <person name="Kuo A."/>
            <person name="Nagy L.G."/>
            <person name="Floudas D."/>
            <person name="Copeland A."/>
            <person name="Barry K.W."/>
            <person name="Cichocki N."/>
            <person name="Veneault-Fourrey C."/>
            <person name="LaButti K."/>
            <person name="Lindquist E.A."/>
            <person name="Lipzen A."/>
            <person name="Lundell T."/>
            <person name="Morin E."/>
            <person name="Murat C."/>
            <person name="Riley R."/>
            <person name="Ohm R."/>
            <person name="Sun H."/>
            <person name="Tunlid A."/>
            <person name="Henrissat B."/>
            <person name="Grigoriev I.V."/>
            <person name="Hibbett D.S."/>
            <person name="Martin F."/>
        </authorList>
    </citation>
    <scope>NUCLEOTIDE SEQUENCE [LARGE SCALE GENOMIC DNA]</scope>
    <source>
        <strain evidence="7">LaAM-08-1</strain>
    </source>
</reference>
<dbReference type="PANTHER" id="PTHR23321:SF26">
    <property type="entry name" value="SMALL RIBOSOMAL SUBUNIT PROTEIN US15M"/>
    <property type="match status" value="1"/>
</dbReference>
<dbReference type="PROSITE" id="PS00362">
    <property type="entry name" value="RIBOSOMAL_S15"/>
    <property type="match status" value="1"/>
</dbReference>
<gene>
    <name evidence="6" type="ORF">K443DRAFT_677198</name>
</gene>
<dbReference type="HOGENOM" id="CLU_063745_0_0_1"/>
<dbReference type="HAMAP" id="MF_01343_B">
    <property type="entry name" value="Ribosomal_uS15_B"/>
    <property type="match status" value="1"/>
</dbReference>
<dbReference type="GO" id="GO:0006412">
    <property type="term" value="P:translation"/>
    <property type="evidence" value="ECO:0007669"/>
    <property type="project" value="InterPro"/>
</dbReference>
<proteinExistence type="inferred from homology"/>
<dbReference type="InterPro" id="IPR009068">
    <property type="entry name" value="uS15_NS1_RNA-bd_sf"/>
</dbReference>
<dbReference type="GO" id="GO:1990904">
    <property type="term" value="C:ribonucleoprotein complex"/>
    <property type="evidence" value="ECO:0007669"/>
    <property type="project" value="UniProtKB-KW"/>
</dbReference>
<evidence type="ECO:0000256" key="3">
    <source>
        <dbReference type="ARBA" id="ARBA00023274"/>
    </source>
</evidence>
<evidence type="ECO:0008006" key="8">
    <source>
        <dbReference type="Google" id="ProtNLM"/>
    </source>
</evidence>
<reference evidence="6 7" key="1">
    <citation type="submission" date="2014-04" db="EMBL/GenBank/DDBJ databases">
        <authorList>
            <consortium name="DOE Joint Genome Institute"/>
            <person name="Kuo A."/>
            <person name="Kohler A."/>
            <person name="Nagy L.G."/>
            <person name="Floudas D."/>
            <person name="Copeland A."/>
            <person name="Barry K.W."/>
            <person name="Cichocki N."/>
            <person name="Veneault-Fourrey C."/>
            <person name="LaButti K."/>
            <person name="Lindquist E.A."/>
            <person name="Lipzen A."/>
            <person name="Lundell T."/>
            <person name="Morin E."/>
            <person name="Murat C."/>
            <person name="Sun H."/>
            <person name="Tunlid A."/>
            <person name="Henrissat B."/>
            <person name="Grigoriev I.V."/>
            <person name="Hibbett D.S."/>
            <person name="Martin F."/>
            <person name="Nordberg H.P."/>
            <person name="Cantor M.N."/>
            <person name="Hua S.X."/>
        </authorList>
    </citation>
    <scope>NUCLEOTIDE SEQUENCE [LARGE SCALE GENOMIC DNA]</scope>
    <source>
        <strain evidence="6 7">LaAM-08-1</strain>
    </source>
</reference>
<keyword evidence="2 4" id="KW-0689">Ribosomal protein</keyword>
<evidence type="ECO:0000256" key="2">
    <source>
        <dbReference type="ARBA" id="ARBA00022980"/>
    </source>
</evidence>
<protein>
    <recommendedName>
        <fullName evidence="8">Ribosomal protein S15</fullName>
    </recommendedName>
</protein>
<accession>A0A0C9XMX3</accession>